<proteinExistence type="predicted"/>
<dbReference type="PANTHER" id="PTHR37534:SF20">
    <property type="entry name" value="PRO1A C6 ZINK-FINGER PROTEIN"/>
    <property type="match status" value="1"/>
</dbReference>
<dbReference type="GO" id="GO:0005634">
    <property type="term" value="C:nucleus"/>
    <property type="evidence" value="ECO:0007669"/>
    <property type="project" value="UniProtKB-SubCell"/>
</dbReference>
<dbReference type="CDD" id="cd00067">
    <property type="entry name" value="GAL4"/>
    <property type="match status" value="1"/>
</dbReference>
<keyword evidence="2" id="KW-0539">Nucleus</keyword>
<evidence type="ECO:0000256" key="3">
    <source>
        <dbReference type="SAM" id="MobiDB-lite"/>
    </source>
</evidence>
<dbReference type="PROSITE" id="PS50048">
    <property type="entry name" value="ZN2_CY6_FUNGAL_2"/>
    <property type="match status" value="1"/>
</dbReference>
<feature type="region of interest" description="Disordered" evidence="3">
    <location>
        <begin position="100"/>
        <end position="178"/>
    </location>
</feature>
<organism evidence="5 6">
    <name type="scientific">Ceriporiopsis subvermispora (strain B)</name>
    <name type="common">White-rot fungus</name>
    <name type="synonym">Gelatoporia subvermispora</name>
    <dbReference type="NCBI Taxonomy" id="914234"/>
    <lineage>
        <taxon>Eukaryota</taxon>
        <taxon>Fungi</taxon>
        <taxon>Dikarya</taxon>
        <taxon>Basidiomycota</taxon>
        <taxon>Agaricomycotina</taxon>
        <taxon>Agaricomycetes</taxon>
        <taxon>Polyporales</taxon>
        <taxon>Gelatoporiaceae</taxon>
        <taxon>Gelatoporia</taxon>
    </lineage>
</organism>
<feature type="region of interest" description="Disordered" evidence="3">
    <location>
        <begin position="50"/>
        <end position="69"/>
    </location>
</feature>
<dbReference type="STRING" id="914234.M2PN82"/>
<dbReference type="InterPro" id="IPR021858">
    <property type="entry name" value="Fun_TF"/>
</dbReference>
<dbReference type="Pfam" id="PF00172">
    <property type="entry name" value="Zn_clus"/>
    <property type="match status" value="1"/>
</dbReference>
<dbReference type="GO" id="GO:0000981">
    <property type="term" value="F:DNA-binding transcription factor activity, RNA polymerase II-specific"/>
    <property type="evidence" value="ECO:0007669"/>
    <property type="project" value="InterPro"/>
</dbReference>
<dbReference type="InterPro" id="IPR036864">
    <property type="entry name" value="Zn2-C6_fun-type_DNA-bd_sf"/>
</dbReference>
<evidence type="ECO:0000256" key="1">
    <source>
        <dbReference type="ARBA" id="ARBA00004123"/>
    </source>
</evidence>
<dbReference type="Pfam" id="PF11951">
    <property type="entry name" value="Fungal_trans_2"/>
    <property type="match status" value="1"/>
</dbReference>
<evidence type="ECO:0000256" key="2">
    <source>
        <dbReference type="ARBA" id="ARBA00023242"/>
    </source>
</evidence>
<dbReference type="GO" id="GO:0008270">
    <property type="term" value="F:zinc ion binding"/>
    <property type="evidence" value="ECO:0007669"/>
    <property type="project" value="InterPro"/>
</dbReference>
<accession>M2PN82</accession>
<comment type="subcellular location">
    <subcellularLocation>
        <location evidence="1">Nucleus</location>
    </subcellularLocation>
</comment>
<feature type="domain" description="Zn(2)-C6 fungal-type" evidence="4">
    <location>
        <begin position="73"/>
        <end position="103"/>
    </location>
</feature>
<dbReference type="SUPFAM" id="SSF57701">
    <property type="entry name" value="Zn2/Cys6 DNA-binding domain"/>
    <property type="match status" value="1"/>
</dbReference>
<dbReference type="HOGENOM" id="CLU_015435_0_0_1"/>
<dbReference type="Proteomes" id="UP000016930">
    <property type="component" value="Unassembled WGS sequence"/>
</dbReference>
<dbReference type="EMBL" id="KB445796">
    <property type="protein sequence ID" value="EMD37894.1"/>
    <property type="molecule type" value="Genomic_DNA"/>
</dbReference>
<sequence length="542" mass="58637">MDRMPPSYHSSTPAHPLDMMADSLQYPPASHYVPAAYFAQQHVPGHMHVVNASPRQDTGAQRKRPKYTRSKTGCLTCRAKKIKCDETKPNCVRCTHGQRECTWPEGVPSRKKPVTKREPAPETSGFDTRPSTAGSSGLSEASTPPIRDHTPPKREPIELGLPPMASRRHPDPSMHMPIMTNESGLARRQQTLAPIASASGHGYPMHSNSHTHGLPALPEMSSSYSNHATQYHHSYSGHQYGHTQSLALPRVSAQHDMHPVRSVESSSHSGQWSSPPMLTPVDPIEPFFPTVQERNLIRHYCDHALSITMAYPTENPILAANLHFVLGHPPGSDPAVESLRVAMLGVAAIHQSFLMSRSGASQGGAEQVRRLATSYRAKAKQLLATASATSDGIQSDAALSAGVAIALIDIFSGGQNWSRTLDMTKGLIHARGGPAALLARSAHPKPGTVTGVWRARLILEIVAVYEIFGCLANGQEPTLLSSVAGNWWSERANSVDSQSYVEKVFGVSRPLVPVLARVTALLARVLKRQAAAPESQGAYIAP</sequence>
<evidence type="ECO:0000313" key="6">
    <source>
        <dbReference type="Proteomes" id="UP000016930"/>
    </source>
</evidence>
<dbReference type="PANTHER" id="PTHR37534">
    <property type="entry name" value="TRANSCRIPTIONAL ACTIVATOR PROTEIN UGA3"/>
    <property type="match status" value="1"/>
</dbReference>
<name>M2PN82_CERS8</name>
<protein>
    <recommendedName>
        <fullName evidence="4">Zn(2)-C6 fungal-type domain-containing protein</fullName>
    </recommendedName>
</protein>
<feature type="compositionally biased region" description="Basic and acidic residues" evidence="3">
    <location>
        <begin position="146"/>
        <end position="157"/>
    </location>
</feature>
<gene>
    <name evidence="5" type="ORF">CERSUDRAFT_114532</name>
</gene>
<dbReference type="Gene3D" id="4.10.240.10">
    <property type="entry name" value="Zn(2)-C6 fungal-type DNA-binding domain"/>
    <property type="match status" value="1"/>
</dbReference>
<evidence type="ECO:0000313" key="5">
    <source>
        <dbReference type="EMBL" id="EMD37894.1"/>
    </source>
</evidence>
<dbReference type="InterPro" id="IPR001138">
    <property type="entry name" value="Zn2Cys6_DnaBD"/>
</dbReference>
<feature type="non-terminal residue" evidence="5">
    <location>
        <position position="542"/>
    </location>
</feature>
<evidence type="ECO:0000259" key="4">
    <source>
        <dbReference type="PROSITE" id="PS50048"/>
    </source>
</evidence>
<dbReference type="PROSITE" id="PS00463">
    <property type="entry name" value="ZN2_CY6_FUNGAL_1"/>
    <property type="match status" value="1"/>
</dbReference>
<feature type="compositionally biased region" description="Polar residues" evidence="3">
    <location>
        <begin position="125"/>
        <end position="142"/>
    </location>
</feature>
<reference evidence="5 6" key="1">
    <citation type="journal article" date="2012" name="Proc. Natl. Acad. Sci. U.S.A.">
        <title>Comparative genomics of Ceriporiopsis subvermispora and Phanerochaete chrysosporium provide insight into selective ligninolysis.</title>
        <authorList>
            <person name="Fernandez-Fueyo E."/>
            <person name="Ruiz-Duenas F.J."/>
            <person name="Ferreira P."/>
            <person name="Floudas D."/>
            <person name="Hibbett D.S."/>
            <person name="Canessa P."/>
            <person name="Larrondo L.F."/>
            <person name="James T.Y."/>
            <person name="Seelenfreund D."/>
            <person name="Lobos S."/>
            <person name="Polanco R."/>
            <person name="Tello M."/>
            <person name="Honda Y."/>
            <person name="Watanabe T."/>
            <person name="Watanabe T."/>
            <person name="Ryu J.S."/>
            <person name="Kubicek C.P."/>
            <person name="Schmoll M."/>
            <person name="Gaskell J."/>
            <person name="Hammel K.E."/>
            <person name="St John F.J."/>
            <person name="Vanden Wymelenberg A."/>
            <person name="Sabat G."/>
            <person name="Splinter BonDurant S."/>
            <person name="Syed K."/>
            <person name="Yadav J.S."/>
            <person name="Doddapaneni H."/>
            <person name="Subramanian V."/>
            <person name="Lavin J.L."/>
            <person name="Oguiza J.A."/>
            <person name="Perez G."/>
            <person name="Pisabarro A.G."/>
            <person name="Ramirez L."/>
            <person name="Santoyo F."/>
            <person name="Master E."/>
            <person name="Coutinho P.M."/>
            <person name="Henrissat B."/>
            <person name="Lombard V."/>
            <person name="Magnuson J.K."/>
            <person name="Kuees U."/>
            <person name="Hori C."/>
            <person name="Igarashi K."/>
            <person name="Samejima M."/>
            <person name="Held B.W."/>
            <person name="Barry K.W."/>
            <person name="LaButti K.M."/>
            <person name="Lapidus A."/>
            <person name="Lindquist E.A."/>
            <person name="Lucas S.M."/>
            <person name="Riley R."/>
            <person name="Salamov A.A."/>
            <person name="Hoffmeister D."/>
            <person name="Schwenk D."/>
            <person name="Hadar Y."/>
            <person name="Yarden O."/>
            <person name="de Vries R.P."/>
            <person name="Wiebenga A."/>
            <person name="Stenlid J."/>
            <person name="Eastwood D."/>
            <person name="Grigoriev I.V."/>
            <person name="Berka R.M."/>
            <person name="Blanchette R.A."/>
            <person name="Kersten P."/>
            <person name="Martinez A.T."/>
            <person name="Vicuna R."/>
            <person name="Cullen D."/>
        </authorList>
    </citation>
    <scope>NUCLEOTIDE SEQUENCE [LARGE SCALE GENOMIC DNA]</scope>
    <source>
        <strain evidence="5 6">B</strain>
    </source>
</reference>
<dbReference type="SMART" id="SM00066">
    <property type="entry name" value="GAL4"/>
    <property type="match status" value="1"/>
</dbReference>
<dbReference type="OrthoDB" id="5419315at2759"/>
<dbReference type="AlphaFoldDB" id="M2PN82"/>
<keyword evidence="6" id="KW-1185">Reference proteome</keyword>